<dbReference type="HAMAP" id="MF_00334">
    <property type="entry name" value="Homogentis_dioxygen"/>
    <property type="match status" value="1"/>
</dbReference>
<evidence type="ECO:0000259" key="14">
    <source>
        <dbReference type="Pfam" id="PF20510"/>
    </source>
</evidence>
<dbReference type="GO" id="GO:0004411">
    <property type="term" value="F:homogentisate 1,2-dioxygenase activity"/>
    <property type="evidence" value="ECO:0007669"/>
    <property type="project" value="UniProtKB-UniRule"/>
</dbReference>
<dbReference type="Pfam" id="PF20510">
    <property type="entry name" value="HgmA_N"/>
    <property type="match status" value="1"/>
</dbReference>
<dbReference type="InterPro" id="IPR005708">
    <property type="entry name" value="Homogentis_dOase"/>
</dbReference>
<dbReference type="UniPathway" id="UPA00139">
    <property type="reaction ID" value="UER00339"/>
</dbReference>
<dbReference type="Pfam" id="PF04209">
    <property type="entry name" value="HgmA_C"/>
    <property type="match status" value="1"/>
</dbReference>
<evidence type="ECO:0000259" key="13">
    <source>
        <dbReference type="Pfam" id="PF04209"/>
    </source>
</evidence>
<feature type="binding site" evidence="9 12">
    <location>
        <position position="368"/>
    </location>
    <ligand>
        <name>homogentisate</name>
        <dbReference type="ChEBI" id="CHEBI:16169"/>
    </ligand>
</feature>
<dbReference type="CDD" id="cd07000">
    <property type="entry name" value="cupin_HGO_N"/>
    <property type="match status" value="1"/>
</dbReference>
<evidence type="ECO:0000256" key="9">
    <source>
        <dbReference type="HAMAP-Rule" id="MF_00334"/>
    </source>
</evidence>
<feature type="binding site" evidence="12">
    <location>
        <position position="338"/>
    </location>
    <ligand>
        <name>Fe cation</name>
        <dbReference type="ChEBI" id="CHEBI:24875"/>
    </ligand>
</feature>
<name>A0A5E7RMS9_PSEFL</name>
<sequence>MNLDSTAQALAYQSGFGNEFSSEALPGALPVGQNSPQKAPYGLYTELFSGTAFTMTRSEARRTWMYRIQPSANHPAFVKLERQLAGGPLGEVTPNRLRWNPLEIPAEPTDFIDGLVSMVANAGAEKPSGISIYNYVANRSMERVFFNADGELLLVPQLGRLRIATELGVLEVAPLEIVVLPRGLKFRVELLDPQARGYVAENHGAPLRLPDLGPIGSNGLANPRDFLTPVAAYENLQQPTTLVQKFLGQLWATELNHSPLNVVAWHGNNVPYKYDLRRFNTIGTVSFDHPDPSIFTVLTSPTSVHGLANLDFVIFPPRWMVAENTFRPPWFHRNLMNEFMGLIQGEYDAKAEGFVPGGASLHSCMSAHGPDGETCIKAVNAELKPAKIDNTMAFMFETSQVLRPSRFALDCPQLQSTYDACWATLPATFDPTRR</sequence>
<dbReference type="NCBIfam" id="TIGR01015">
    <property type="entry name" value="hmgA"/>
    <property type="match status" value="1"/>
</dbReference>
<proteinExistence type="inferred from homology"/>
<keyword evidence="5 9" id="KW-0223">Dioxygenase</keyword>
<evidence type="ECO:0000256" key="2">
    <source>
        <dbReference type="ARBA" id="ARBA00007757"/>
    </source>
</evidence>
<dbReference type="EMBL" id="CABVJC010000001">
    <property type="protein sequence ID" value="VVP75234.1"/>
    <property type="molecule type" value="Genomic_DNA"/>
</dbReference>
<dbReference type="GO" id="GO:0005506">
    <property type="term" value="F:iron ion binding"/>
    <property type="evidence" value="ECO:0007669"/>
    <property type="project" value="UniProtKB-UniRule"/>
</dbReference>
<gene>
    <name evidence="9 15" type="primary">hmgA</name>
    <name evidence="15" type="ORF">PS941_00236</name>
</gene>
<evidence type="ECO:0000256" key="4">
    <source>
        <dbReference type="ARBA" id="ARBA00022878"/>
    </source>
</evidence>
<feature type="domain" description="Homogentisate 1,2-dioxygenase C-terminal" evidence="13">
    <location>
        <begin position="277"/>
        <end position="428"/>
    </location>
</feature>
<dbReference type="GO" id="GO:0006559">
    <property type="term" value="P:L-phenylalanine catabolic process"/>
    <property type="evidence" value="ECO:0007669"/>
    <property type="project" value="UniProtKB-UniRule"/>
</dbReference>
<evidence type="ECO:0000256" key="8">
    <source>
        <dbReference type="ARBA" id="ARBA00023232"/>
    </source>
</evidence>
<feature type="domain" description="Homogentisate 1,2-dioxygenase N-terminal" evidence="14">
    <location>
        <begin position="11"/>
        <end position="276"/>
    </location>
</feature>
<feature type="active site" description="Proton acceptor" evidence="9 11">
    <location>
        <position position="289"/>
    </location>
</feature>
<comment type="similarity">
    <text evidence="2 9">Belongs to the homogentisate dioxygenase family.</text>
</comment>
<evidence type="ECO:0000313" key="15">
    <source>
        <dbReference type="EMBL" id="VVP75234.1"/>
    </source>
</evidence>
<reference evidence="15 16" key="1">
    <citation type="submission" date="2019-09" db="EMBL/GenBank/DDBJ databases">
        <authorList>
            <person name="Chandra G."/>
            <person name="Truman W A."/>
        </authorList>
    </citation>
    <scope>NUCLEOTIDE SEQUENCE [LARGE SCALE GENOMIC DNA]</scope>
    <source>
        <strain evidence="15">PS941</strain>
    </source>
</reference>
<dbReference type="FunFam" id="2.60.120.10:FF:000036">
    <property type="entry name" value="Homogentisate 1,2-dioxygenase"/>
    <property type="match status" value="1"/>
</dbReference>
<comment type="caution">
    <text evidence="9">Lacks conserved residue(s) required for the propagation of feature annotation.</text>
</comment>
<comment type="cofactor">
    <cofactor evidence="1 9 12">
        <name>Fe cation</name>
        <dbReference type="ChEBI" id="CHEBI:24875"/>
    </cofactor>
</comment>
<feature type="binding site" evidence="12">
    <location>
        <position position="332"/>
    </location>
    <ligand>
        <name>Fe cation</name>
        <dbReference type="ChEBI" id="CHEBI:24875"/>
    </ligand>
</feature>
<evidence type="ECO:0000256" key="3">
    <source>
        <dbReference type="ARBA" id="ARBA00022723"/>
    </source>
</evidence>
<dbReference type="GO" id="GO:0005737">
    <property type="term" value="C:cytoplasm"/>
    <property type="evidence" value="ECO:0007669"/>
    <property type="project" value="TreeGrafter"/>
</dbReference>
<dbReference type="InterPro" id="IPR046452">
    <property type="entry name" value="HgmA_N"/>
</dbReference>
<feature type="binding site" evidence="12">
    <location>
        <position position="368"/>
    </location>
    <ligand>
        <name>Fe cation</name>
        <dbReference type="ChEBI" id="CHEBI:24875"/>
    </ligand>
</feature>
<dbReference type="Gene3D" id="2.60.120.10">
    <property type="entry name" value="Jelly Rolls"/>
    <property type="match status" value="1"/>
</dbReference>
<dbReference type="InterPro" id="IPR046451">
    <property type="entry name" value="HgmA_C"/>
</dbReference>
<dbReference type="GO" id="GO:0006572">
    <property type="term" value="P:L-tyrosine catabolic process"/>
    <property type="evidence" value="ECO:0007669"/>
    <property type="project" value="UniProtKB-UniRule"/>
</dbReference>
<comment type="pathway">
    <text evidence="9">Amino-acid degradation; L-phenylalanine degradation; acetoacetate and fumarate from L-phenylalanine: step 4/6.</text>
</comment>
<dbReference type="PANTHER" id="PTHR11056">
    <property type="entry name" value="HOMOGENTISATE 1,2-DIOXYGENASE"/>
    <property type="match status" value="1"/>
</dbReference>
<feature type="binding site" evidence="12">
    <location>
        <position position="347"/>
    </location>
    <ligand>
        <name>homogentisate</name>
        <dbReference type="ChEBI" id="CHEBI:16169"/>
    </ligand>
</feature>
<dbReference type="InterPro" id="IPR014710">
    <property type="entry name" value="RmlC-like_jellyroll"/>
</dbReference>
<organism evidence="15 16">
    <name type="scientific">Pseudomonas fluorescens</name>
    <dbReference type="NCBI Taxonomy" id="294"/>
    <lineage>
        <taxon>Bacteria</taxon>
        <taxon>Pseudomonadati</taxon>
        <taxon>Pseudomonadota</taxon>
        <taxon>Gammaproteobacteria</taxon>
        <taxon>Pseudomonadales</taxon>
        <taxon>Pseudomonadaceae</taxon>
        <taxon>Pseudomonas</taxon>
    </lineage>
</organism>
<dbReference type="OrthoDB" id="9811253at2"/>
<evidence type="ECO:0000256" key="7">
    <source>
        <dbReference type="ARBA" id="ARBA00023004"/>
    </source>
</evidence>
<keyword evidence="7 9" id="KW-0408">Iron</keyword>
<dbReference type="AlphaFoldDB" id="A0A5E7RMS9"/>
<keyword evidence="6 9" id="KW-0560">Oxidoreductase</keyword>
<evidence type="ECO:0000313" key="16">
    <source>
        <dbReference type="Proteomes" id="UP000326452"/>
    </source>
</evidence>
<evidence type="ECO:0000256" key="5">
    <source>
        <dbReference type="ARBA" id="ARBA00022964"/>
    </source>
</evidence>
<evidence type="ECO:0000256" key="11">
    <source>
        <dbReference type="PIRSR" id="PIRSR605708-1"/>
    </source>
</evidence>
<dbReference type="Proteomes" id="UP000326452">
    <property type="component" value="Unassembled WGS sequence"/>
</dbReference>
<keyword evidence="3 9" id="KW-0479">Metal-binding</keyword>
<comment type="subunit">
    <text evidence="9">Hexamer; dimer of trimers.</text>
</comment>
<dbReference type="EC" id="1.13.11.5" evidence="9 10"/>
<dbReference type="InterPro" id="IPR022950">
    <property type="entry name" value="Homogentis_dOase_bac"/>
</dbReference>
<accession>A0A5E7RMS9</accession>
<dbReference type="PANTHER" id="PTHR11056:SF0">
    <property type="entry name" value="HOMOGENTISATE 1,2-DIOXYGENASE"/>
    <property type="match status" value="1"/>
</dbReference>
<dbReference type="InterPro" id="IPR011051">
    <property type="entry name" value="RmlC_Cupin_sf"/>
</dbReference>
<comment type="catalytic activity">
    <reaction evidence="9">
        <text>homogentisate + O2 = 4-maleylacetoacetate + H(+)</text>
        <dbReference type="Rhea" id="RHEA:15449"/>
        <dbReference type="ChEBI" id="CHEBI:15378"/>
        <dbReference type="ChEBI" id="CHEBI:15379"/>
        <dbReference type="ChEBI" id="CHEBI:16169"/>
        <dbReference type="ChEBI" id="CHEBI:17105"/>
        <dbReference type="EC" id="1.13.11.5"/>
    </reaction>
</comment>
<evidence type="ECO:0000256" key="1">
    <source>
        <dbReference type="ARBA" id="ARBA00001962"/>
    </source>
</evidence>
<keyword evidence="4 9" id="KW-0828">Tyrosine catabolism</keyword>
<dbReference type="SUPFAM" id="SSF51182">
    <property type="entry name" value="RmlC-like cupins"/>
    <property type="match status" value="1"/>
</dbReference>
<evidence type="ECO:0000256" key="12">
    <source>
        <dbReference type="PIRSR" id="PIRSR605708-2"/>
    </source>
</evidence>
<keyword evidence="8 9" id="KW-0585">Phenylalanine catabolism</keyword>
<protein>
    <recommendedName>
        <fullName evidence="9 10">Homogentisate 1,2-dioxygenase</fullName>
        <shortName evidence="9">HGDO</shortName>
        <ecNumber evidence="9 10">1.13.11.5</ecNumber>
    </recommendedName>
    <alternativeName>
        <fullName evidence="9">Homogentisate oxygenase</fullName>
    </alternativeName>
    <alternativeName>
        <fullName evidence="9">Homogentisic acid oxidase</fullName>
    </alternativeName>
    <alternativeName>
        <fullName evidence="9">Homogentisicase</fullName>
    </alternativeName>
</protein>
<dbReference type="RefSeq" id="WP_150691883.1">
    <property type="nucleotide sequence ID" value="NZ_CABVJC010000001.1"/>
</dbReference>
<evidence type="ECO:0000256" key="10">
    <source>
        <dbReference type="NCBIfam" id="TIGR01015"/>
    </source>
</evidence>
<comment type="function">
    <text evidence="9">Involved in the catabolism of homogentisate (2,5-dihydroxyphenylacetate or 2,5-OH-PhAc), a central intermediate in the degradation of phenylalanine and tyrosine. Catalyzes the oxidative ring cleavage of the aromatic ring of homogentisate to yield maleylacetoacetate.</text>
</comment>
<evidence type="ECO:0000256" key="6">
    <source>
        <dbReference type="ARBA" id="ARBA00023002"/>
    </source>
</evidence>